<dbReference type="OrthoDB" id="7396853at2759"/>
<comment type="caution">
    <text evidence="1">The sequence shown here is derived from an EMBL/GenBank/DDBJ whole genome shotgun (WGS) entry which is preliminary data.</text>
</comment>
<dbReference type="EMBL" id="QKWP01000141">
    <property type="protein sequence ID" value="RIB26279.1"/>
    <property type="molecule type" value="Genomic_DNA"/>
</dbReference>
<dbReference type="AlphaFoldDB" id="A0A397VZ37"/>
<evidence type="ECO:0000313" key="1">
    <source>
        <dbReference type="EMBL" id="RIB26279.1"/>
    </source>
</evidence>
<name>A0A397VZ37_9GLOM</name>
<accession>A0A397VZ37</accession>
<sequence>MGNKILKEIRPKAIVVVSSHWETMDEIRGMMVHNLHDSVNRETKAVLQEVLPYTIPFERNLDKIVIDSKVPIHVAAGAAGQDQGKKIYESFFGGLSWGSVEFCDGG</sequence>
<keyword evidence="2" id="KW-1185">Reference proteome</keyword>
<organism evidence="1 2">
    <name type="scientific">Gigaspora rosea</name>
    <dbReference type="NCBI Taxonomy" id="44941"/>
    <lineage>
        <taxon>Eukaryota</taxon>
        <taxon>Fungi</taxon>
        <taxon>Fungi incertae sedis</taxon>
        <taxon>Mucoromycota</taxon>
        <taxon>Glomeromycotina</taxon>
        <taxon>Glomeromycetes</taxon>
        <taxon>Diversisporales</taxon>
        <taxon>Gigasporaceae</taxon>
        <taxon>Gigaspora</taxon>
    </lineage>
</organism>
<evidence type="ECO:0000313" key="2">
    <source>
        <dbReference type="Proteomes" id="UP000266673"/>
    </source>
</evidence>
<dbReference type="Proteomes" id="UP000266673">
    <property type="component" value="Unassembled WGS sequence"/>
</dbReference>
<reference evidence="1 2" key="1">
    <citation type="submission" date="2018-06" db="EMBL/GenBank/DDBJ databases">
        <title>Comparative genomics reveals the genomic features of Rhizophagus irregularis, R. cerebriforme, R. diaphanum and Gigaspora rosea, and their symbiotic lifestyle signature.</title>
        <authorList>
            <person name="Morin E."/>
            <person name="San Clemente H."/>
            <person name="Chen E.C.H."/>
            <person name="De La Providencia I."/>
            <person name="Hainaut M."/>
            <person name="Kuo A."/>
            <person name="Kohler A."/>
            <person name="Murat C."/>
            <person name="Tang N."/>
            <person name="Roy S."/>
            <person name="Loubradou J."/>
            <person name="Henrissat B."/>
            <person name="Grigoriev I.V."/>
            <person name="Corradi N."/>
            <person name="Roux C."/>
            <person name="Martin F.M."/>
        </authorList>
    </citation>
    <scope>NUCLEOTIDE SEQUENCE [LARGE SCALE GENOMIC DNA]</scope>
    <source>
        <strain evidence="1 2">DAOM 194757</strain>
    </source>
</reference>
<evidence type="ECO:0008006" key="3">
    <source>
        <dbReference type="Google" id="ProtNLM"/>
    </source>
</evidence>
<gene>
    <name evidence="1" type="ORF">C2G38_2240858</name>
</gene>
<protein>
    <recommendedName>
        <fullName evidence="3">Extradiol ring-cleavage dioxygenase class III enzyme subunit B domain-containing protein</fullName>
    </recommendedName>
</protein>
<proteinExistence type="predicted"/>